<evidence type="ECO:0000256" key="4">
    <source>
        <dbReference type="SAM" id="MobiDB-lite"/>
    </source>
</evidence>
<comment type="caution">
    <text evidence="6">The sequence shown here is derived from an EMBL/GenBank/DDBJ whole genome shotgun (WGS) entry which is preliminary data.</text>
</comment>
<comment type="catalytic activity">
    <reaction evidence="3">
        <text>2 superoxide + 2 H(+) = H2O2 + O2</text>
        <dbReference type="Rhea" id="RHEA:20696"/>
        <dbReference type="ChEBI" id="CHEBI:15378"/>
        <dbReference type="ChEBI" id="CHEBI:15379"/>
        <dbReference type="ChEBI" id="CHEBI:16240"/>
        <dbReference type="ChEBI" id="CHEBI:18421"/>
        <dbReference type="EC" id="1.15.1.1"/>
    </reaction>
</comment>
<dbReference type="InterPro" id="IPR001424">
    <property type="entry name" value="SOD_Cu_Zn_dom"/>
</dbReference>
<dbReference type="InterPro" id="IPR024134">
    <property type="entry name" value="SOD_Cu/Zn_/chaperone"/>
</dbReference>
<dbReference type="InterPro" id="IPR018152">
    <property type="entry name" value="SOD_Cu/Zn_BS"/>
</dbReference>
<feature type="domain" description="Superoxide dismutase copper/zinc binding" evidence="5">
    <location>
        <begin position="48"/>
        <end position="180"/>
    </location>
</feature>
<evidence type="ECO:0000313" key="7">
    <source>
        <dbReference type="Proteomes" id="UP001165962"/>
    </source>
</evidence>
<dbReference type="PROSITE" id="PS00332">
    <property type="entry name" value="SOD_CU_ZN_2"/>
    <property type="match status" value="1"/>
</dbReference>
<protein>
    <recommendedName>
        <fullName evidence="3">Superoxide dismutase [Cu-Zn]</fullName>
        <ecNumber evidence="3">1.15.1.1</ecNumber>
    </recommendedName>
</protein>
<dbReference type="Gene3D" id="2.60.40.200">
    <property type="entry name" value="Superoxide dismutase, copper/zinc binding domain"/>
    <property type="match status" value="1"/>
</dbReference>
<organism evidence="6 7">
    <name type="scientific">Paenibacillus agricola</name>
    <dbReference type="NCBI Taxonomy" id="2716264"/>
    <lineage>
        <taxon>Bacteria</taxon>
        <taxon>Bacillati</taxon>
        <taxon>Bacillota</taxon>
        <taxon>Bacilli</taxon>
        <taxon>Bacillales</taxon>
        <taxon>Paenibacillaceae</taxon>
        <taxon>Paenibacillus</taxon>
    </lineage>
</organism>
<dbReference type="PANTHER" id="PTHR10003">
    <property type="entry name" value="SUPEROXIDE DISMUTASE CU-ZN -RELATED"/>
    <property type="match status" value="1"/>
</dbReference>
<feature type="compositionally biased region" description="Basic and acidic residues" evidence="4">
    <location>
        <begin position="1"/>
        <end position="14"/>
    </location>
</feature>
<keyword evidence="3" id="KW-0186">Copper</keyword>
<sequence length="181" mass="18628">MAERHPTGQHDESKATSAESASTEMGKRKESAEMVKHIDIVNGSGAKTGTATLSAVADGVKIQVEVMGLTPGKHGIHIHQNGVCTGPDFTSAGAHLNPTGKQHGFENPQGPHIGDLMNLEVGTDGTGKAELLNKMVTLSKDKANSLLKAGGTSLIIHEAADDYKTDPAGNSGARIACGAIV</sequence>
<reference evidence="6" key="1">
    <citation type="submission" date="2020-03" db="EMBL/GenBank/DDBJ databases">
        <title>Draft sequencing of Paenibacilllus sp. S3N08.</title>
        <authorList>
            <person name="Kim D.-U."/>
        </authorList>
    </citation>
    <scope>NUCLEOTIDE SEQUENCE</scope>
    <source>
        <strain evidence="6">S3N08</strain>
    </source>
</reference>
<dbReference type="EMBL" id="JAAOIW010000004">
    <property type="protein sequence ID" value="NHN30649.1"/>
    <property type="molecule type" value="Genomic_DNA"/>
</dbReference>
<keyword evidence="3" id="KW-0862">Zinc</keyword>
<feature type="region of interest" description="Disordered" evidence="4">
    <location>
        <begin position="1"/>
        <end position="31"/>
    </location>
</feature>
<evidence type="ECO:0000256" key="1">
    <source>
        <dbReference type="ARBA" id="ARBA00010457"/>
    </source>
</evidence>
<dbReference type="SUPFAM" id="SSF49329">
    <property type="entry name" value="Cu,Zn superoxide dismutase-like"/>
    <property type="match status" value="1"/>
</dbReference>
<evidence type="ECO:0000313" key="6">
    <source>
        <dbReference type="EMBL" id="NHN30649.1"/>
    </source>
</evidence>
<proteinExistence type="inferred from homology"/>
<accession>A0ABX0J659</accession>
<evidence type="ECO:0000256" key="3">
    <source>
        <dbReference type="RuleBase" id="RU000393"/>
    </source>
</evidence>
<keyword evidence="3" id="KW-0560">Oxidoreductase</keyword>
<comment type="cofactor">
    <cofactor evidence="3">
        <name>Zn(2+)</name>
        <dbReference type="ChEBI" id="CHEBI:29105"/>
    </cofactor>
    <text evidence="3">Binds 1 zinc ion per subunit.</text>
</comment>
<dbReference type="EC" id="1.15.1.1" evidence="3"/>
<dbReference type="InterPro" id="IPR036423">
    <property type="entry name" value="SOD-like_Cu/Zn_dom_sf"/>
</dbReference>
<evidence type="ECO:0000256" key="2">
    <source>
        <dbReference type="ARBA" id="ARBA00024900"/>
    </source>
</evidence>
<keyword evidence="7" id="KW-1185">Reference proteome</keyword>
<gene>
    <name evidence="6" type="ORF">G9U52_12480</name>
</gene>
<comment type="function">
    <text evidence="2">Destroys radicals which are normally produced within the cells and which are toxic to biological systems. May play a role in favoring mycobacterial survival in phagocytes.</text>
</comment>
<name>A0ABX0J659_9BACL</name>
<comment type="cofactor">
    <cofactor evidence="3">
        <name>Cu cation</name>
        <dbReference type="ChEBI" id="CHEBI:23378"/>
    </cofactor>
    <text evidence="3">Binds 1 copper ion per subunit.</text>
</comment>
<comment type="similarity">
    <text evidence="1 3">Belongs to the Cu-Zn superoxide dismutase family.</text>
</comment>
<feature type="compositionally biased region" description="Low complexity" evidence="4">
    <location>
        <begin position="15"/>
        <end position="24"/>
    </location>
</feature>
<keyword evidence="3" id="KW-0479">Metal-binding</keyword>
<dbReference type="Proteomes" id="UP001165962">
    <property type="component" value="Unassembled WGS sequence"/>
</dbReference>
<dbReference type="CDD" id="cd00305">
    <property type="entry name" value="Cu-Zn_Superoxide_Dismutase"/>
    <property type="match status" value="1"/>
</dbReference>
<evidence type="ECO:0000259" key="5">
    <source>
        <dbReference type="Pfam" id="PF00080"/>
    </source>
</evidence>
<dbReference type="Pfam" id="PF00080">
    <property type="entry name" value="Sod_Cu"/>
    <property type="match status" value="1"/>
</dbReference>